<comment type="caution">
    <text evidence="3">The sequence shown here is derived from an EMBL/GenBank/DDBJ whole genome shotgun (WGS) entry which is preliminary data.</text>
</comment>
<evidence type="ECO:0000256" key="1">
    <source>
        <dbReference type="ARBA" id="ARBA00006817"/>
    </source>
</evidence>
<organism evidence="3 4">
    <name type="scientific">Pedobacter psychrophilus</name>
    <dbReference type="NCBI Taxonomy" id="1826909"/>
    <lineage>
        <taxon>Bacteria</taxon>
        <taxon>Pseudomonadati</taxon>
        <taxon>Bacteroidota</taxon>
        <taxon>Sphingobacteriia</taxon>
        <taxon>Sphingobacteriales</taxon>
        <taxon>Sphingobacteriaceae</taxon>
        <taxon>Pedobacter</taxon>
    </lineage>
</organism>
<protein>
    <submittedName>
        <fullName evidence="3">Polyketide cyclase</fullName>
    </submittedName>
</protein>
<dbReference type="Gene3D" id="3.30.530.20">
    <property type="match status" value="1"/>
</dbReference>
<proteinExistence type="inferred from homology"/>
<dbReference type="OrthoDB" id="2364866at2"/>
<reference evidence="3 4" key="1">
    <citation type="submission" date="2016-04" db="EMBL/GenBank/DDBJ databases">
        <authorList>
            <person name="Evans L.H."/>
            <person name="Alamgir A."/>
            <person name="Owens N."/>
            <person name="Weber N.D."/>
            <person name="Virtaneva K."/>
            <person name="Barbian K."/>
            <person name="Babar A."/>
            <person name="Rosenke K."/>
        </authorList>
    </citation>
    <scope>NUCLEOTIDE SEQUENCE [LARGE SCALE GENOMIC DNA]</scope>
    <source>
        <strain evidence="3 4">CCM 8644</strain>
    </source>
</reference>
<sequence length="159" mass="18270">MDSNNLKYSEAQMQIRKSISEVFQAFIDPEITKHFWFTNSSGKLEVGKPVSWTWEMYNFSTEVIATEILKNKKISIDWFTADLPTKVDFEFKPLKDGTTFVKIKHYDFNKIGDELIEALKDSTGGFTIVLAGLKAYLEHNIELNLIADKFPKEIAQHGN</sequence>
<evidence type="ECO:0000313" key="4">
    <source>
        <dbReference type="Proteomes" id="UP000078459"/>
    </source>
</evidence>
<dbReference type="SUPFAM" id="SSF55961">
    <property type="entry name" value="Bet v1-like"/>
    <property type="match status" value="1"/>
</dbReference>
<dbReference type="CDD" id="cd08901">
    <property type="entry name" value="SRPBCC_CalC_Aha1-like_8"/>
    <property type="match status" value="1"/>
</dbReference>
<dbReference type="Pfam" id="PF08327">
    <property type="entry name" value="AHSA1"/>
    <property type="match status" value="1"/>
</dbReference>
<keyword evidence="4" id="KW-1185">Reference proteome</keyword>
<dbReference type="AlphaFoldDB" id="A0A179DRG0"/>
<dbReference type="InterPro" id="IPR013538">
    <property type="entry name" value="ASHA1/2-like_C"/>
</dbReference>
<evidence type="ECO:0000259" key="2">
    <source>
        <dbReference type="Pfam" id="PF08327"/>
    </source>
</evidence>
<reference evidence="3 4" key="2">
    <citation type="submission" date="2016-06" db="EMBL/GenBank/DDBJ databases">
        <title>Pedobacter psychrophilus sp. nov., isolated from Antarctic fragmentary rock.</title>
        <authorList>
            <person name="Svec P."/>
        </authorList>
    </citation>
    <scope>NUCLEOTIDE SEQUENCE [LARGE SCALE GENOMIC DNA]</scope>
    <source>
        <strain evidence="3 4">CCM 8644</strain>
    </source>
</reference>
<comment type="similarity">
    <text evidence="1">Belongs to the AHA1 family.</text>
</comment>
<dbReference type="EMBL" id="LWHJ01000001">
    <property type="protein sequence ID" value="OAQ43645.1"/>
    <property type="molecule type" value="Genomic_DNA"/>
</dbReference>
<dbReference type="RefSeq" id="WP_068820494.1">
    <property type="nucleotide sequence ID" value="NZ_LWHJ01000001.1"/>
</dbReference>
<dbReference type="InterPro" id="IPR023393">
    <property type="entry name" value="START-like_dom_sf"/>
</dbReference>
<evidence type="ECO:0000313" key="3">
    <source>
        <dbReference type="EMBL" id="OAQ43645.1"/>
    </source>
</evidence>
<gene>
    <name evidence="3" type="ORF">A5893_16965</name>
</gene>
<dbReference type="STRING" id="1826909.A5893_16965"/>
<dbReference type="Proteomes" id="UP000078459">
    <property type="component" value="Unassembled WGS sequence"/>
</dbReference>
<feature type="domain" description="Activator of Hsp90 ATPase homologue 1/2-like C-terminal" evidence="2">
    <location>
        <begin position="18"/>
        <end position="138"/>
    </location>
</feature>
<name>A0A179DRG0_9SPHI</name>
<accession>A0A179DRG0</accession>